<reference evidence="3" key="1">
    <citation type="submission" date="2021-02" db="EMBL/GenBank/DDBJ databases">
        <title>Skermanella TT6 skin isolate.</title>
        <authorList>
            <person name="Lee K."/>
            <person name="Ganzorig M."/>
        </authorList>
    </citation>
    <scope>NUCLEOTIDE SEQUENCE</scope>
    <source>
        <strain evidence="3">TT6</strain>
    </source>
</reference>
<sequence length="689" mass="73629">MLAYSLIHTAREANRIDQERAVQAVGASLELTFRRIAAQAGDNGYWDDAVRAIYGPLDLDFVERTWGILTGEGHNYDSMFILNAGDATISGFAGGQPTMQSAASLYGPALDALLATLDPRGTEPVGGLVRTDAGPAIIGIANIVPTSPALAQRIAGDHPHRLVFSQQLSQPMLDEMANTLLVEDLRPGPPASDRSALTLRDSLGEAIGTLSWRRAEPGLEALRTALPSVLGALTITAGLLWFVAAQGLGSLVSLARQALVDGLSGLPNRRSLLVELDQAKDATVLLLLDLDGFKGVNDCYGHGVGDELILAVARLLRELAGPAGFIARLGGDEFALVFTGGEAPARARAVAALLLDRLAAPFHLGERTVLIGASIGFADRRRGELSTEELIRRADVAMYAAKHAGRMRLCVFDAALDQARQKAHRIETELRASLLTDQGLTVVYQPLVRARDRAVSSVEALLRWTSPVLGVVSPAEFVPIAEESGLIDALGLFVLQRACAEALTWPDLKVAVNVSAAQLRNPGFPASLAGILAETGFPPARLELEITETYLVGSPDVAERVLDQLKRLGVTVALDDFGTGYASIGFLRQFRFDKLKLDRSMIVDAVDSATAQALVQASVAVARALDMQVVAEGVETERQAELMRRAGCDHLQGWLFSRAVTAEQISRLAHYLPEDLEAAGPVAQREHAT</sequence>
<dbReference type="SMART" id="SM00052">
    <property type="entry name" value="EAL"/>
    <property type="match status" value="1"/>
</dbReference>
<dbReference type="PANTHER" id="PTHR44757">
    <property type="entry name" value="DIGUANYLATE CYCLASE DGCP"/>
    <property type="match status" value="1"/>
</dbReference>
<dbReference type="InterPro" id="IPR035919">
    <property type="entry name" value="EAL_sf"/>
</dbReference>
<evidence type="ECO:0000313" key="3">
    <source>
        <dbReference type="EMBL" id="QQP93837.1"/>
    </source>
</evidence>
<dbReference type="CDD" id="cd01949">
    <property type="entry name" value="GGDEF"/>
    <property type="match status" value="1"/>
</dbReference>
<feature type="domain" description="GGDEF" evidence="2">
    <location>
        <begin position="281"/>
        <end position="414"/>
    </location>
</feature>
<dbReference type="PROSITE" id="PS50887">
    <property type="entry name" value="GGDEF"/>
    <property type="match status" value="1"/>
</dbReference>
<dbReference type="Pfam" id="PF00563">
    <property type="entry name" value="EAL"/>
    <property type="match status" value="1"/>
</dbReference>
<dbReference type="SUPFAM" id="SSF141868">
    <property type="entry name" value="EAL domain-like"/>
    <property type="match status" value="1"/>
</dbReference>
<dbReference type="InterPro" id="IPR043128">
    <property type="entry name" value="Rev_trsase/Diguanyl_cyclase"/>
</dbReference>
<dbReference type="PROSITE" id="PS50883">
    <property type="entry name" value="EAL"/>
    <property type="match status" value="1"/>
</dbReference>
<dbReference type="CDD" id="cd01948">
    <property type="entry name" value="EAL"/>
    <property type="match status" value="1"/>
</dbReference>
<evidence type="ECO:0000259" key="1">
    <source>
        <dbReference type="PROSITE" id="PS50883"/>
    </source>
</evidence>
<dbReference type="SMART" id="SM00267">
    <property type="entry name" value="GGDEF"/>
    <property type="match status" value="1"/>
</dbReference>
<dbReference type="Gene3D" id="3.30.70.270">
    <property type="match status" value="1"/>
</dbReference>
<feature type="domain" description="EAL" evidence="1">
    <location>
        <begin position="423"/>
        <end position="673"/>
    </location>
</feature>
<dbReference type="InterPro" id="IPR001633">
    <property type="entry name" value="EAL_dom"/>
</dbReference>
<proteinExistence type="predicted"/>
<dbReference type="Gene3D" id="3.20.20.450">
    <property type="entry name" value="EAL domain"/>
    <property type="match status" value="1"/>
</dbReference>
<dbReference type="Proteomes" id="UP000595197">
    <property type="component" value="Plasmid pTT6-3"/>
</dbReference>
<evidence type="ECO:0000259" key="2">
    <source>
        <dbReference type="PROSITE" id="PS50887"/>
    </source>
</evidence>
<dbReference type="Pfam" id="PF00990">
    <property type="entry name" value="GGDEF"/>
    <property type="match status" value="1"/>
</dbReference>
<dbReference type="InterPro" id="IPR029787">
    <property type="entry name" value="Nucleotide_cyclase"/>
</dbReference>
<dbReference type="InterPro" id="IPR000160">
    <property type="entry name" value="GGDEF_dom"/>
</dbReference>
<dbReference type="Pfam" id="PF05228">
    <property type="entry name" value="CHASE4"/>
    <property type="match status" value="1"/>
</dbReference>
<dbReference type="InterPro" id="IPR052155">
    <property type="entry name" value="Biofilm_reg_signaling"/>
</dbReference>
<gene>
    <name evidence="3" type="ORF">IGS68_34510</name>
</gene>
<accession>A0ABX7BHH0</accession>
<dbReference type="SUPFAM" id="SSF55073">
    <property type="entry name" value="Nucleotide cyclase"/>
    <property type="match status" value="1"/>
</dbReference>
<protein>
    <submittedName>
        <fullName evidence="3">EAL domain-containing protein</fullName>
    </submittedName>
</protein>
<geneLocation type="plasmid" evidence="3 4">
    <name>pTT6-3</name>
</geneLocation>
<keyword evidence="3" id="KW-0614">Plasmid</keyword>
<keyword evidence="4" id="KW-1185">Reference proteome</keyword>
<dbReference type="InterPro" id="IPR007892">
    <property type="entry name" value="CHASE4"/>
</dbReference>
<dbReference type="EMBL" id="CP067423">
    <property type="protein sequence ID" value="QQP93837.1"/>
    <property type="molecule type" value="Genomic_DNA"/>
</dbReference>
<dbReference type="NCBIfam" id="TIGR00254">
    <property type="entry name" value="GGDEF"/>
    <property type="match status" value="1"/>
</dbReference>
<dbReference type="RefSeq" id="WP_201083648.1">
    <property type="nucleotide sequence ID" value="NZ_CP067423.1"/>
</dbReference>
<name>A0ABX7BHH0_9PROT</name>
<evidence type="ECO:0000313" key="4">
    <source>
        <dbReference type="Proteomes" id="UP000595197"/>
    </source>
</evidence>
<dbReference type="PANTHER" id="PTHR44757:SF2">
    <property type="entry name" value="BIOFILM ARCHITECTURE MAINTENANCE PROTEIN MBAA"/>
    <property type="match status" value="1"/>
</dbReference>
<organism evidence="3 4">
    <name type="scientific">Skermanella cutis</name>
    <dbReference type="NCBI Taxonomy" id="2775420"/>
    <lineage>
        <taxon>Bacteria</taxon>
        <taxon>Pseudomonadati</taxon>
        <taxon>Pseudomonadota</taxon>
        <taxon>Alphaproteobacteria</taxon>
        <taxon>Rhodospirillales</taxon>
        <taxon>Azospirillaceae</taxon>
        <taxon>Skermanella</taxon>
    </lineage>
</organism>